<proteinExistence type="predicted"/>
<sequence length="96" mass="11134">MKNVNALLEKAEKLVWAEIEKKVTKILLNERNAARGFICCMGGYFWIDSNGDAIDDRAWMNPVFNIFDKYDDAFKLTGIGWRWDLVNGEVVKTTDW</sequence>
<accession>A0A3G8F0I8</accession>
<protein>
    <submittedName>
        <fullName evidence="1">Uncharacterized protein</fullName>
    </submittedName>
</protein>
<evidence type="ECO:0000313" key="1">
    <source>
        <dbReference type="EMBL" id="AZF87644.1"/>
    </source>
</evidence>
<dbReference type="EMBL" id="MK024806">
    <property type="protein sequence ID" value="AZF87644.1"/>
    <property type="molecule type" value="Genomic_DNA"/>
</dbReference>
<organism evidence="1 2">
    <name type="scientific">Proteus phage Mydo</name>
    <dbReference type="NCBI Taxonomy" id="2483610"/>
    <lineage>
        <taxon>Viruses</taxon>
        <taxon>Duplodnaviria</taxon>
        <taxon>Heunggongvirae</taxon>
        <taxon>Uroviricota</taxon>
        <taxon>Caudoviricetes</taxon>
        <taxon>Vequintavirinae</taxon>
        <taxon>Mydovirus</taxon>
        <taxon>Mydovirus mydo</taxon>
    </lineage>
</organism>
<keyword evidence="2" id="KW-1185">Reference proteome</keyword>
<evidence type="ECO:0000313" key="2">
    <source>
        <dbReference type="Proteomes" id="UP000277463"/>
    </source>
</evidence>
<name>A0A3G8F0I8_9CAUD</name>
<dbReference type="Proteomes" id="UP000277463">
    <property type="component" value="Segment"/>
</dbReference>
<reference evidence="2" key="1">
    <citation type="submission" date="2018-10" db="EMBL/GenBank/DDBJ databases">
        <title>Complete genome sequence of Proteus mirabilis phage Mydo.</title>
        <authorList>
            <person name="Jones B.T."/>
            <person name="Lessor L."/>
            <person name="Newkirk H.N."/>
            <person name="O'Leary C.J."/>
            <person name="Liu M."/>
        </authorList>
    </citation>
    <scope>NUCLEOTIDE SEQUENCE [LARGE SCALE GENOMIC DNA]</scope>
</reference>
<gene>
    <name evidence="1" type="ORF">CPT_Mydo_069</name>
</gene>